<evidence type="ECO:0000313" key="1">
    <source>
        <dbReference type="Proteomes" id="UP000887576"/>
    </source>
</evidence>
<sequence length="93" mass="10241">MPDSNDPVDYTTCCGCHVRTFAAALGIIIVILSILPSFLIFMGKPSAIGSIISLICGIFLIVADIYEKPNCYLPYLIYTVRNSTFYHVANSIF</sequence>
<protein>
    <submittedName>
        <fullName evidence="2">Uncharacterized protein</fullName>
    </submittedName>
</protein>
<proteinExistence type="predicted"/>
<dbReference type="WBParaSite" id="JU765_v2.g12617.t1">
    <property type="protein sequence ID" value="JU765_v2.g12617.t1"/>
    <property type="gene ID" value="JU765_v2.g12617"/>
</dbReference>
<accession>A0AC34Q3Z0</accession>
<evidence type="ECO:0000313" key="2">
    <source>
        <dbReference type="WBParaSite" id="JU765_v2.g12617.t1"/>
    </source>
</evidence>
<reference evidence="2" key="1">
    <citation type="submission" date="2022-11" db="UniProtKB">
        <authorList>
            <consortium name="WormBaseParasite"/>
        </authorList>
    </citation>
    <scope>IDENTIFICATION</scope>
</reference>
<organism evidence="1 2">
    <name type="scientific">Panagrolaimus sp. JU765</name>
    <dbReference type="NCBI Taxonomy" id="591449"/>
    <lineage>
        <taxon>Eukaryota</taxon>
        <taxon>Metazoa</taxon>
        <taxon>Ecdysozoa</taxon>
        <taxon>Nematoda</taxon>
        <taxon>Chromadorea</taxon>
        <taxon>Rhabditida</taxon>
        <taxon>Tylenchina</taxon>
        <taxon>Panagrolaimomorpha</taxon>
        <taxon>Panagrolaimoidea</taxon>
        <taxon>Panagrolaimidae</taxon>
        <taxon>Panagrolaimus</taxon>
    </lineage>
</organism>
<dbReference type="Proteomes" id="UP000887576">
    <property type="component" value="Unplaced"/>
</dbReference>
<name>A0AC34Q3Z0_9BILA</name>